<evidence type="ECO:0008006" key="3">
    <source>
        <dbReference type="Google" id="ProtNLM"/>
    </source>
</evidence>
<proteinExistence type="predicted"/>
<reference evidence="1 2" key="1">
    <citation type="submission" date="2022-06" db="EMBL/GenBank/DDBJ databases">
        <title>Sequencing the genomes of 1000 actinobacteria strains.</title>
        <authorList>
            <person name="Klenk H.-P."/>
        </authorList>
    </citation>
    <scope>NUCLEOTIDE SEQUENCE [LARGE SCALE GENOMIC DNA]</scope>
    <source>
        <strain evidence="1 2">DSM 41656</strain>
    </source>
</reference>
<dbReference type="RefSeq" id="WP_253792653.1">
    <property type="nucleotide sequence ID" value="NZ_BAAAUB010000039.1"/>
</dbReference>
<comment type="caution">
    <text evidence="1">The sequence shown here is derived from an EMBL/GenBank/DDBJ whole genome shotgun (WGS) entry which is preliminary data.</text>
</comment>
<organism evidence="1 2">
    <name type="scientific">Kitasatospora paracochleata</name>
    <dbReference type="NCBI Taxonomy" id="58354"/>
    <lineage>
        <taxon>Bacteria</taxon>
        <taxon>Bacillati</taxon>
        <taxon>Actinomycetota</taxon>
        <taxon>Actinomycetes</taxon>
        <taxon>Kitasatosporales</taxon>
        <taxon>Streptomycetaceae</taxon>
        <taxon>Kitasatospora</taxon>
    </lineage>
</organism>
<protein>
    <recommendedName>
        <fullName evidence="3">Small CPxCG-related zinc finger protein</fullName>
    </recommendedName>
</protein>
<dbReference type="Proteomes" id="UP001206483">
    <property type="component" value="Unassembled WGS sequence"/>
</dbReference>
<evidence type="ECO:0000313" key="1">
    <source>
        <dbReference type="EMBL" id="MCP2306921.1"/>
    </source>
</evidence>
<keyword evidence="2" id="KW-1185">Reference proteome</keyword>
<name>A0ABT1IP64_9ACTN</name>
<dbReference type="EMBL" id="JAMZDX010000001">
    <property type="protein sequence ID" value="MCP2306921.1"/>
    <property type="molecule type" value="Genomic_DNA"/>
</dbReference>
<sequence length="45" mass="5278">MKCHFCDTDTPDVEPTTDPFAWEINGEEWVIPLCDNCIQLRHDEI</sequence>
<accession>A0ABT1IP64</accession>
<evidence type="ECO:0000313" key="2">
    <source>
        <dbReference type="Proteomes" id="UP001206483"/>
    </source>
</evidence>
<gene>
    <name evidence="1" type="ORF">FHR36_000013</name>
</gene>